<feature type="domain" description="CUT" evidence="10">
    <location>
        <begin position="209"/>
        <end position="296"/>
    </location>
</feature>
<evidence type="ECO:0000313" key="11">
    <source>
        <dbReference type="Proteomes" id="UP000038045"/>
    </source>
</evidence>
<feature type="compositionally biased region" description="Polar residues" evidence="9">
    <location>
        <begin position="771"/>
        <end position="790"/>
    </location>
</feature>
<reference evidence="12" key="1">
    <citation type="submission" date="2017-02" db="UniProtKB">
        <authorList>
            <consortium name="WormBaseParasite"/>
        </authorList>
    </citation>
    <scope>IDENTIFICATION</scope>
</reference>
<dbReference type="Gene3D" id="1.10.260.40">
    <property type="entry name" value="lambda repressor-like DNA-binding domains"/>
    <property type="match status" value="3"/>
</dbReference>
<keyword evidence="2" id="KW-0677">Repeat</keyword>
<proteinExistence type="predicted"/>
<dbReference type="PROSITE" id="PS51042">
    <property type="entry name" value="CUT"/>
    <property type="match status" value="3"/>
</dbReference>
<dbReference type="PANTHER" id="PTHR14043:SF2">
    <property type="entry name" value="HOMEOBOX PROTEIN CUT"/>
    <property type="match status" value="1"/>
</dbReference>
<organism evidence="11 12">
    <name type="scientific">Parastrongyloides trichosuri</name>
    <name type="common">Possum-specific nematode worm</name>
    <dbReference type="NCBI Taxonomy" id="131310"/>
    <lineage>
        <taxon>Eukaryota</taxon>
        <taxon>Metazoa</taxon>
        <taxon>Ecdysozoa</taxon>
        <taxon>Nematoda</taxon>
        <taxon>Chromadorea</taxon>
        <taxon>Rhabditida</taxon>
        <taxon>Tylenchina</taxon>
        <taxon>Panagrolaimomorpha</taxon>
        <taxon>Strongyloidoidea</taxon>
        <taxon>Strongyloididae</taxon>
        <taxon>Parastrongyloides</taxon>
    </lineage>
</organism>
<feature type="region of interest" description="Disordered" evidence="9">
    <location>
        <begin position="721"/>
        <end position="748"/>
    </location>
</feature>
<feature type="domain" description="CUT" evidence="10">
    <location>
        <begin position="396"/>
        <end position="483"/>
    </location>
</feature>
<dbReference type="GO" id="GO:0000981">
    <property type="term" value="F:DNA-binding transcription factor activity, RNA polymerase II-specific"/>
    <property type="evidence" value="ECO:0007669"/>
    <property type="project" value="TreeGrafter"/>
</dbReference>
<comment type="subcellular location">
    <subcellularLocation>
        <location evidence="1">Nucleus</location>
    </subcellularLocation>
</comment>
<dbReference type="PANTHER" id="PTHR14043">
    <property type="entry name" value="CCAAT DISPLACEMENT PROTEIN-RELATED"/>
    <property type="match status" value="1"/>
</dbReference>
<name>A0A0N5A444_PARTI</name>
<evidence type="ECO:0000259" key="10">
    <source>
        <dbReference type="PROSITE" id="PS51042"/>
    </source>
</evidence>
<dbReference type="SMART" id="SM01109">
    <property type="entry name" value="CUT"/>
    <property type="match status" value="1"/>
</dbReference>
<sequence length="999" mass="115763">MSQHKYKVDFIKLIHELNSMSKKSLENTYKVQKSCEDNFKACDRIFKELLDTFNNSFCDGIKEYEEFNASNKVLENFIKTIKEGSIDDFLHCMVSSTFPIMTPELKFKCYSILDVDKNEKDEGVNTTLLRTPVDENKQPSENDAIIRRSSRLQGKHHKYIDMGGSKWNYETLEMELGNTQIYDDSHLYVKRTSLDKNLQDKLESLIFPNIIVIGTIALDTATIIEKVKEVSHILGITSAVIGPALANIPSEAYNELVDKIIPWKNLSDDTRDVVRRFYGWLASKDAILFIQSLCPGRVSQSHGEVIILPKPSVLWYYCLNPPLDEKEICIDISVLKQNSMKNRTIYDESHRIFPGNNGLTFNNSNEGFDDMVRRTGKSYEFRNKNIMLSQIKNMTLKDFRFYGYVNTKEICKEIRNHLSECGVTQKCFSENVLGISQGTASEILSKPKDWHSLSKRGREPYIKIRAYLDAFEEIKYDLDDIIRKEEAVEIKKLTNLHLKCKDVNETDTNLKKTRRKTIPRHLKFYPDRDDPSTLLFSELLNVSEKNTVNQNDFSLPGEDFRRIFFPLTNNSTSENEDQNKIIKYEYPKYGDEKILNLGLLKGFENNNTMGIVNNMKKVLDYYEINYENFAKNSLKIEVDYFNKLLQGPRSWMLCSAQEKKEYEKMKDVLHDYNRIAKSAYERQRKASSTNKEIMLSRNEVNTDPKPYVSFSGPVLTKELIKGNNNKNENNISLKRKCSEEENPTSPSKTRLMSVDEIVRRINASNKKRETNSIQKNGMENSHENQSTQKNPLERIPEIITIPEIVDENPPEGKMEKTLDNGTANIQSTLFNNGTPKIFQRVPNVKSNKKISFTMEQSVNKDTENASHYNALHYGNFKFNDEEKINVFNMTVKITRNDDKDTETKILINGPELELLNLAWTHNPNPDNAKTKFLAQMTVLPPETVHAWYTQFNKLKGNFLRTAVSSKKFRDTMRTNILTKTSRPEYLRIIDRLFKELFSN</sequence>
<dbReference type="InterPro" id="IPR010982">
    <property type="entry name" value="Lambda_DNA-bd_dom_sf"/>
</dbReference>
<dbReference type="AlphaFoldDB" id="A0A0N5A444"/>
<dbReference type="Proteomes" id="UP000038045">
    <property type="component" value="Unplaced"/>
</dbReference>
<dbReference type="SUPFAM" id="SSF47413">
    <property type="entry name" value="lambda repressor-like DNA-binding domains"/>
    <property type="match status" value="3"/>
</dbReference>
<evidence type="ECO:0000256" key="7">
    <source>
        <dbReference type="ARBA" id="ARBA00023163"/>
    </source>
</evidence>
<protein>
    <submittedName>
        <fullName evidence="12">CUT domain-containing protein</fullName>
    </submittedName>
</protein>
<evidence type="ECO:0000256" key="3">
    <source>
        <dbReference type="ARBA" id="ARBA00023015"/>
    </source>
</evidence>
<evidence type="ECO:0000256" key="6">
    <source>
        <dbReference type="ARBA" id="ARBA00023155"/>
    </source>
</evidence>
<feature type="domain" description="CUT" evidence="10">
    <location>
        <begin position="597"/>
        <end position="684"/>
    </location>
</feature>
<evidence type="ECO:0000256" key="4">
    <source>
        <dbReference type="ARBA" id="ARBA00023054"/>
    </source>
</evidence>
<dbReference type="WBParaSite" id="PTRK_0001639500.1">
    <property type="protein sequence ID" value="PTRK_0001639500.1"/>
    <property type="gene ID" value="PTRK_0001639500"/>
</dbReference>
<dbReference type="GO" id="GO:0005634">
    <property type="term" value="C:nucleus"/>
    <property type="evidence" value="ECO:0007669"/>
    <property type="project" value="UniProtKB-SubCell"/>
</dbReference>
<evidence type="ECO:0000256" key="5">
    <source>
        <dbReference type="ARBA" id="ARBA00023125"/>
    </source>
</evidence>
<keyword evidence="5" id="KW-0238">DNA-binding</keyword>
<evidence type="ECO:0000256" key="8">
    <source>
        <dbReference type="ARBA" id="ARBA00023242"/>
    </source>
</evidence>
<keyword evidence="7" id="KW-0804">Transcription</keyword>
<keyword evidence="11" id="KW-1185">Reference proteome</keyword>
<evidence type="ECO:0000256" key="1">
    <source>
        <dbReference type="ARBA" id="ARBA00004123"/>
    </source>
</evidence>
<evidence type="ECO:0000256" key="2">
    <source>
        <dbReference type="ARBA" id="ARBA00022737"/>
    </source>
</evidence>
<feature type="region of interest" description="Disordered" evidence="9">
    <location>
        <begin position="761"/>
        <end position="793"/>
    </location>
</feature>
<keyword evidence="3" id="KW-0805">Transcription regulation</keyword>
<keyword evidence="6" id="KW-0371">Homeobox</keyword>
<keyword evidence="4" id="KW-0175">Coiled coil</keyword>
<evidence type="ECO:0000256" key="9">
    <source>
        <dbReference type="SAM" id="MobiDB-lite"/>
    </source>
</evidence>
<accession>A0A0N5A444</accession>
<keyword evidence="8" id="KW-0539">Nucleus</keyword>
<dbReference type="GO" id="GO:0000977">
    <property type="term" value="F:RNA polymerase II transcription regulatory region sequence-specific DNA binding"/>
    <property type="evidence" value="ECO:0007669"/>
    <property type="project" value="TreeGrafter"/>
</dbReference>
<feature type="compositionally biased region" description="Low complexity" evidence="9">
    <location>
        <begin position="721"/>
        <end position="732"/>
    </location>
</feature>
<dbReference type="STRING" id="131310.A0A0N5A444"/>
<evidence type="ECO:0000313" key="12">
    <source>
        <dbReference type="WBParaSite" id="PTRK_0001639500.1"/>
    </source>
</evidence>
<dbReference type="InterPro" id="IPR003350">
    <property type="entry name" value="CUT_dom"/>
</dbReference>
<dbReference type="Pfam" id="PF02376">
    <property type="entry name" value="CUT"/>
    <property type="match status" value="2"/>
</dbReference>